<keyword evidence="1" id="KW-1133">Transmembrane helix</keyword>
<protein>
    <submittedName>
        <fullName evidence="2">ABC transporter permease subunit</fullName>
    </submittedName>
</protein>
<proteinExistence type="predicted"/>
<evidence type="ECO:0000313" key="2">
    <source>
        <dbReference type="EMBL" id="MVP01625.1"/>
    </source>
</evidence>
<reference evidence="2 3" key="1">
    <citation type="journal article" date="2019" name="Microorganisms">
        <title>Paenibacillus lutrae sp. nov., A Chitinolytic Species Isolated from A River Otter in Castril Natural Park, Granada, Spain.</title>
        <authorList>
            <person name="Rodriguez M."/>
            <person name="Reina J.C."/>
            <person name="Bejar V."/>
            <person name="Llamas I."/>
        </authorList>
    </citation>
    <scope>NUCLEOTIDE SEQUENCE [LARGE SCALE GENOMIC DNA]</scope>
    <source>
        <strain evidence="2 3">N10</strain>
    </source>
</reference>
<gene>
    <name evidence="2" type="ORF">EDM21_19205</name>
</gene>
<evidence type="ECO:0000313" key="3">
    <source>
        <dbReference type="Proteomes" id="UP000490800"/>
    </source>
</evidence>
<evidence type="ECO:0000256" key="1">
    <source>
        <dbReference type="SAM" id="Phobius"/>
    </source>
</evidence>
<organism evidence="2 3">
    <name type="scientific">Paenibacillus lutrae</name>
    <dbReference type="NCBI Taxonomy" id="2078573"/>
    <lineage>
        <taxon>Bacteria</taxon>
        <taxon>Bacillati</taxon>
        <taxon>Bacillota</taxon>
        <taxon>Bacilli</taxon>
        <taxon>Bacillales</taxon>
        <taxon>Paenibacillaceae</taxon>
        <taxon>Paenibacillus</taxon>
    </lineage>
</organism>
<dbReference type="CDD" id="cd21809">
    <property type="entry name" value="ABC-2_lan_permease-like"/>
    <property type="match status" value="1"/>
</dbReference>
<dbReference type="Proteomes" id="UP000490800">
    <property type="component" value="Unassembled WGS sequence"/>
</dbReference>
<keyword evidence="3" id="KW-1185">Reference proteome</keyword>
<dbReference type="RefSeq" id="WP_157338068.1">
    <property type="nucleotide sequence ID" value="NZ_RHLK01000014.1"/>
</dbReference>
<comment type="caution">
    <text evidence="2">The sequence shown here is derived from an EMBL/GenBank/DDBJ whole genome shotgun (WGS) entry which is preliminary data.</text>
</comment>
<dbReference type="EMBL" id="RHLK01000014">
    <property type="protein sequence ID" value="MVP01625.1"/>
    <property type="molecule type" value="Genomic_DNA"/>
</dbReference>
<feature type="transmembrane region" description="Helical" evidence="1">
    <location>
        <begin position="139"/>
        <end position="160"/>
    </location>
</feature>
<feature type="transmembrane region" description="Helical" evidence="1">
    <location>
        <begin position="57"/>
        <end position="78"/>
    </location>
</feature>
<feature type="transmembrane region" description="Helical" evidence="1">
    <location>
        <begin position="20"/>
        <end position="37"/>
    </location>
</feature>
<dbReference type="Pfam" id="PF12730">
    <property type="entry name" value="ABC2_membrane_4"/>
    <property type="match status" value="1"/>
</dbReference>
<dbReference type="AlphaFoldDB" id="A0A7X3FKX7"/>
<feature type="transmembrane region" description="Helical" evidence="1">
    <location>
        <begin position="167"/>
        <end position="185"/>
    </location>
</feature>
<accession>A0A7X3FKX7</accession>
<name>A0A7X3FKX7_9BACL</name>
<dbReference type="OrthoDB" id="9781996at2"/>
<keyword evidence="1" id="KW-0812">Transmembrane</keyword>
<feature type="transmembrane region" description="Helical" evidence="1">
    <location>
        <begin position="99"/>
        <end position="127"/>
    </location>
</feature>
<feature type="transmembrane region" description="Helical" evidence="1">
    <location>
        <begin position="220"/>
        <end position="240"/>
    </location>
</feature>
<keyword evidence="1" id="KW-0472">Membrane</keyword>
<sequence>MTAFGKVLAVEWLKLRKSNIWLLLFVSPVLASLAGVLDAERSTPQIEWVLLLSNMALIHALLFLPLLTGVFAAFVCRYEHTGGGWKQILALPVSRLHLYTAKFLIVVLLLAVSQLLLLGGLLGAGFARGFGGPIPWSQILWPIFGGWLATLPLAALQLWVSAAWASFATPLALNVIFTLPNILVANSETYGPFYPWVQPFLAMLPARDDSFGALHTSLDTLLYVIAGGFVVFFAAGLAYFQRKEI</sequence>